<evidence type="ECO:0000313" key="3">
    <source>
        <dbReference type="Proteomes" id="UP001297361"/>
    </source>
</evidence>
<dbReference type="GO" id="GO:0008080">
    <property type="term" value="F:N-acetyltransferase activity"/>
    <property type="evidence" value="ECO:0007669"/>
    <property type="project" value="InterPro"/>
</dbReference>
<dbReference type="Proteomes" id="UP001297361">
    <property type="component" value="Unassembled WGS sequence"/>
</dbReference>
<sequence>MSVMRIACVADTPDLLPVIAQAHLQAFGALLPDWNFDQALDELRRHDRDGVIPTTWVALDDTQWLGSVSLLENDDARIRQWSPWLASLYVQPQARGQGIGETLVTHCVQAAAHLGVAALYLYCQPPLVPYYQRLGWQAHAELLLGPLQIVVMQIEPAIVR</sequence>
<dbReference type="RefSeq" id="WP_228424565.1">
    <property type="nucleotide sequence ID" value="NZ_JAJFNJ020000003.1"/>
</dbReference>
<dbReference type="AlphaFoldDB" id="A0AAJ3CE42"/>
<accession>A0AAJ3CE42</accession>
<dbReference type="GO" id="GO:1905502">
    <property type="term" value="F:acetyl-CoA binding"/>
    <property type="evidence" value="ECO:0007669"/>
    <property type="project" value="TreeGrafter"/>
</dbReference>
<dbReference type="InterPro" id="IPR000182">
    <property type="entry name" value="GNAT_dom"/>
</dbReference>
<dbReference type="PROSITE" id="PS51186">
    <property type="entry name" value="GNAT"/>
    <property type="match status" value="1"/>
</dbReference>
<evidence type="ECO:0000259" key="1">
    <source>
        <dbReference type="PROSITE" id="PS51186"/>
    </source>
</evidence>
<dbReference type="Gene3D" id="3.40.630.30">
    <property type="match status" value="1"/>
</dbReference>
<feature type="domain" description="N-acetyltransferase" evidence="1">
    <location>
        <begin position="6"/>
        <end position="157"/>
    </location>
</feature>
<evidence type="ECO:0000313" key="2">
    <source>
        <dbReference type="EMBL" id="MEC3888362.1"/>
    </source>
</evidence>
<dbReference type="SUPFAM" id="SSF55729">
    <property type="entry name" value="Acyl-CoA N-acyltransferases (Nat)"/>
    <property type="match status" value="1"/>
</dbReference>
<protein>
    <submittedName>
        <fullName evidence="2">GNAT family N-acetyltransferase</fullName>
    </submittedName>
</protein>
<organism evidence="2 3">
    <name type="scientific">Xanthomonas campestris pv. papavericola</name>
    <dbReference type="NCBI Taxonomy" id="487881"/>
    <lineage>
        <taxon>Bacteria</taxon>
        <taxon>Pseudomonadati</taxon>
        <taxon>Pseudomonadota</taxon>
        <taxon>Gammaproteobacteria</taxon>
        <taxon>Lysobacterales</taxon>
        <taxon>Lysobacteraceae</taxon>
        <taxon>Xanthomonas</taxon>
    </lineage>
</organism>
<gene>
    <name evidence="2" type="ORF">LLE72_011520</name>
</gene>
<dbReference type="GO" id="GO:0005737">
    <property type="term" value="C:cytoplasm"/>
    <property type="evidence" value="ECO:0007669"/>
    <property type="project" value="TreeGrafter"/>
</dbReference>
<comment type="caution">
    <text evidence="2">The sequence shown here is derived from an EMBL/GenBank/DDBJ whole genome shotgun (WGS) entry which is preliminary data.</text>
</comment>
<reference evidence="2" key="1">
    <citation type="submission" date="2021-10" db="EMBL/GenBank/DDBJ databases">
        <authorList>
            <person name="Hussein R."/>
            <person name="Harrison J."/>
            <person name="Studholme D.J."/>
            <person name="Vicente J."/>
            <person name="Grant M."/>
        </authorList>
    </citation>
    <scope>NUCLEOTIDE SEQUENCE</scope>
    <source>
        <strain evidence="2">NCPPB 2970</strain>
    </source>
</reference>
<dbReference type="InterPro" id="IPR039840">
    <property type="entry name" value="NAA80"/>
</dbReference>
<dbReference type="PANTHER" id="PTHR13538">
    <property type="entry name" value="N-ACETYLTRANSFERASE 6"/>
    <property type="match status" value="1"/>
</dbReference>
<dbReference type="InterPro" id="IPR016181">
    <property type="entry name" value="Acyl_CoA_acyltransferase"/>
</dbReference>
<dbReference type="CDD" id="cd04301">
    <property type="entry name" value="NAT_SF"/>
    <property type="match status" value="1"/>
</dbReference>
<dbReference type="EMBL" id="JAJFNJ020000003">
    <property type="protein sequence ID" value="MEC3888362.1"/>
    <property type="molecule type" value="Genomic_DNA"/>
</dbReference>
<dbReference type="PANTHER" id="PTHR13538:SF4">
    <property type="entry name" value="N-ALPHA-ACETYLTRANSFERASE 80"/>
    <property type="match status" value="1"/>
</dbReference>
<dbReference type="Pfam" id="PF00583">
    <property type="entry name" value="Acetyltransf_1"/>
    <property type="match status" value="1"/>
</dbReference>
<proteinExistence type="predicted"/>
<reference evidence="2" key="2">
    <citation type="submission" date="2024-01" db="EMBL/GenBank/DDBJ databases">
        <title>Long-read genome sequencing of X. campestris pv. papavericola.</title>
        <authorList>
            <person name="Hussain R.M.F."/>
            <person name="Greer S."/>
            <person name="Harrison J."/>
            <person name="Grant M."/>
            <person name="Vicente J."/>
            <person name="Studholme D.J."/>
        </authorList>
    </citation>
    <scope>NUCLEOTIDE SEQUENCE</scope>
    <source>
        <strain evidence="2">NCPPB 2970</strain>
    </source>
</reference>
<name>A0AAJ3CE42_XANCA</name>